<organism evidence="12 14">
    <name type="scientific">Tetragenococcus osmophilus</name>
    <dbReference type="NCBI Taxonomy" id="526944"/>
    <lineage>
        <taxon>Bacteria</taxon>
        <taxon>Bacillati</taxon>
        <taxon>Bacillota</taxon>
        <taxon>Bacilli</taxon>
        <taxon>Lactobacillales</taxon>
        <taxon>Enterococcaceae</taxon>
        <taxon>Tetragenococcus</taxon>
    </lineage>
</organism>
<dbReference type="InterPro" id="IPR003691">
    <property type="entry name" value="FluC"/>
</dbReference>
<evidence type="ECO:0000256" key="10">
    <source>
        <dbReference type="HAMAP-Rule" id="MF_00454"/>
    </source>
</evidence>
<feature type="binding site" evidence="10">
    <location>
        <position position="71"/>
    </location>
    <ligand>
        <name>Na(+)</name>
        <dbReference type="ChEBI" id="CHEBI:29101"/>
        <note>structural</note>
    </ligand>
</feature>
<keyword evidence="6 10" id="KW-0407">Ion channel</keyword>
<comment type="function">
    <text evidence="9 10">Fluoride-specific ion channel. Important for reducing fluoride concentration in the cell, thus reducing its toxicity.</text>
</comment>
<keyword evidence="10" id="KW-0813">Transport</keyword>
<gene>
    <name evidence="12" type="primary">crcB1</name>
    <name evidence="10 11" type="synonym">crcB</name>
    <name evidence="10" type="synonym">fluC</name>
    <name evidence="11" type="ORF">C7K38_06825</name>
    <name evidence="12" type="ORF">GCM10025885_12780</name>
</gene>
<reference evidence="11" key="3">
    <citation type="submission" date="2018-03" db="EMBL/GenBank/DDBJ databases">
        <authorList>
            <person name="Jeon C.O."/>
        </authorList>
    </citation>
    <scope>NUCLEOTIDE SEQUENCE</scope>
    <source>
        <strain evidence="11">JCM 31126</strain>
    </source>
</reference>
<dbReference type="KEGG" id="too:C7K38_06825"/>
<evidence type="ECO:0000256" key="5">
    <source>
        <dbReference type="ARBA" id="ARBA00023136"/>
    </source>
</evidence>
<keyword evidence="4 10" id="KW-1133">Transmembrane helix</keyword>
<dbReference type="GO" id="GO:0046872">
    <property type="term" value="F:metal ion binding"/>
    <property type="evidence" value="ECO:0007669"/>
    <property type="project" value="UniProtKB-KW"/>
</dbReference>
<comment type="activity regulation">
    <text evidence="10">Na(+) is not transported, but it plays an essential structural role and its presence is essential for fluoride channel function.</text>
</comment>
<comment type="similarity">
    <text evidence="7 10">Belongs to the fluoride channel Fluc/FEX (TC 1.A.43) family.</text>
</comment>
<feature type="binding site" evidence="10">
    <location>
        <position position="74"/>
    </location>
    <ligand>
        <name>Na(+)</name>
        <dbReference type="ChEBI" id="CHEBI:29101"/>
        <note>structural</note>
    </ligand>
</feature>
<comment type="subcellular location">
    <subcellularLocation>
        <location evidence="1 10">Cell membrane</location>
        <topology evidence="1 10">Multi-pass membrane protein</topology>
    </subcellularLocation>
</comment>
<keyword evidence="13" id="KW-1185">Reference proteome</keyword>
<feature type="transmembrane region" description="Helical" evidence="10">
    <location>
        <begin position="56"/>
        <end position="80"/>
    </location>
</feature>
<proteinExistence type="inferred from homology"/>
<evidence type="ECO:0000256" key="6">
    <source>
        <dbReference type="ARBA" id="ARBA00023303"/>
    </source>
</evidence>
<evidence type="ECO:0000256" key="8">
    <source>
        <dbReference type="ARBA" id="ARBA00035585"/>
    </source>
</evidence>
<comment type="catalytic activity">
    <reaction evidence="8">
        <text>fluoride(in) = fluoride(out)</text>
        <dbReference type="Rhea" id="RHEA:76159"/>
        <dbReference type="ChEBI" id="CHEBI:17051"/>
    </reaction>
    <physiologicalReaction direction="left-to-right" evidence="8">
        <dbReference type="Rhea" id="RHEA:76160"/>
    </physiologicalReaction>
</comment>
<keyword evidence="3 10" id="KW-0812">Transmembrane</keyword>
<dbReference type="Proteomes" id="UP000268310">
    <property type="component" value="Chromosome"/>
</dbReference>
<dbReference type="Pfam" id="PF02537">
    <property type="entry name" value="CRCB"/>
    <property type="match status" value="1"/>
</dbReference>
<accession>A0AA37XLS6</accession>
<dbReference type="GO" id="GO:0005886">
    <property type="term" value="C:plasma membrane"/>
    <property type="evidence" value="ECO:0007669"/>
    <property type="project" value="UniProtKB-SubCell"/>
</dbReference>
<reference evidence="12" key="4">
    <citation type="submission" date="2023-02" db="EMBL/GenBank/DDBJ databases">
        <authorList>
            <person name="Sun Q."/>
            <person name="Mori K."/>
        </authorList>
    </citation>
    <scope>NUCLEOTIDE SEQUENCE</scope>
    <source>
        <strain evidence="12">NBRC 114545</strain>
    </source>
</reference>
<reference evidence="12 14" key="2">
    <citation type="journal article" date="2014" name="Int. J. Syst. Evol. Microbiol.">
        <title>Complete genome sequence of Corynebacterium casei LMG S-19264T (=DSM 44701T), isolated from a smear-ripened cheese.</title>
        <authorList>
            <consortium name="US DOE Joint Genome Institute (JGI-PGF)"/>
            <person name="Walter F."/>
            <person name="Albersmeier A."/>
            <person name="Kalinowski J."/>
            <person name="Ruckert C."/>
        </authorList>
    </citation>
    <scope>NUCLEOTIDE SEQUENCE [LARGE SCALE GENOMIC DNA]</scope>
    <source>
        <strain evidence="12 14">NBRC 114545</strain>
    </source>
</reference>
<keyword evidence="10" id="KW-0915">Sodium</keyword>
<reference evidence="11 13" key="1">
    <citation type="journal article" date="2012" name="Int. J. Syst. Evol. Microbiol.">
        <title>Characterization of Tetragenococcus strains from sugar thick juice reveals a novel species, Tetragenococcus osmophilus sp. nov., and divides Tetragenococcus halophilus into two subspecies, T. halophilus subsp. halophilus subsp. nov. and T. halophilus subsp. flandriensis subsp. nov.</title>
        <authorList>
            <person name="Juste A."/>
            <person name="Van Trappen S."/>
            <person name="Verreth C."/>
            <person name="Cleenwerck I."/>
            <person name="De Vos P."/>
            <person name="Lievens B."/>
            <person name="Willems K.A."/>
        </authorList>
    </citation>
    <scope>NUCLEOTIDE SEQUENCE [LARGE SCALE GENOMIC DNA]</scope>
    <source>
        <strain evidence="11 13">JCM 31126</strain>
    </source>
</reference>
<name>A0AA37XLS6_9ENTE</name>
<evidence type="ECO:0000256" key="2">
    <source>
        <dbReference type="ARBA" id="ARBA00022475"/>
    </source>
</evidence>
<dbReference type="PANTHER" id="PTHR28259:SF1">
    <property type="entry name" value="FLUORIDE EXPORT PROTEIN 1-RELATED"/>
    <property type="match status" value="1"/>
</dbReference>
<keyword evidence="10" id="KW-0406">Ion transport</keyword>
<protein>
    <recommendedName>
        <fullName evidence="10">Fluoride-specific ion channel FluC</fullName>
    </recommendedName>
</protein>
<evidence type="ECO:0000256" key="1">
    <source>
        <dbReference type="ARBA" id="ARBA00004651"/>
    </source>
</evidence>
<keyword evidence="5 10" id="KW-0472">Membrane</keyword>
<keyword evidence="2 10" id="KW-1003">Cell membrane</keyword>
<evidence type="ECO:0000256" key="9">
    <source>
        <dbReference type="ARBA" id="ARBA00049940"/>
    </source>
</evidence>
<feature type="transmembrane region" description="Helical" evidence="10">
    <location>
        <begin position="92"/>
        <end position="114"/>
    </location>
</feature>
<keyword evidence="10" id="KW-0479">Metal-binding</keyword>
<evidence type="ECO:0000256" key="7">
    <source>
        <dbReference type="ARBA" id="ARBA00035120"/>
    </source>
</evidence>
<dbReference type="HAMAP" id="MF_00454">
    <property type="entry name" value="FluC"/>
    <property type="match status" value="1"/>
</dbReference>
<dbReference type="NCBIfam" id="TIGR00494">
    <property type="entry name" value="crcB"/>
    <property type="match status" value="1"/>
</dbReference>
<evidence type="ECO:0000313" key="11">
    <source>
        <dbReference type="EMBL" id="AYW48107.1"/>
    </source>
</evidence>
<evidence type="ECO:0000313" key="13">
    <source>
        <dbReference type="Proteomes" id="UP000268310"/>
    </source>
</evidence>
<dbReference type="GO" id="GO:0062054">
    <property type="term" value="F:fluoride channel activity"/>
    <property type="evidence" value="ECO:0007669"/>
    <property type="project" value="UniProtKB-UniRule"/>
</dbReference>
<evidence type="ECO:0000256" key="4">
    <source>
        <dbReference type="ARBA" id="ARBA00022989"/>
    </source>
</evidence>
<evidence type="ECO:0000313" key="12">
    <source>
        <dbReference type="EMBL" id="GMA72229.1"/>
    </source>
</evidence>
<dbReference type="EMBL" id="BSUW01000001">
    <property type="protein sequence ID" value="GMA72229.1"/>
    <property type="molecule type" value="Genomic_DNA"/>
</dbReference>
<dbReference type="RefSeq" id="WP_123935738.1">
    <property type="nucleotide sequence ID" value="NZ_BSUW01000001.1"/>
</dbReference>
<dbReference type="AlphaFoldDB" id="A0AA37XLS6"/>
<dbReference type="GO" id="GO:0140114">
    <property type="term" value="P:cellular detoxification of fluoride"/>
    <property type="evidence" value="ECO:0007669"/>
    <property type="project" value="UniProtKB-UniRule"/>
</dbReference>
<feature type="transmembrane region" description="Helical" evidence="10">
    <location>
        <begin position="31"/>
        <end position="51"/>
    </location>
</feature>
<dbReference type="EMBL" id="CP027783">
    <property type="protein sequence ID" value="AYW48107.1"/>
    <property type="molecule type" value="Genomic_DNA"/>
</dbReference>
<sequence>MYYCLLVLFGVVGASLRYALGLLISVDQFPLATLMVNLLGCFLLAFISSLLTQLPYLANTVASAIGTGLVGSFTTFSTFALESTTLIQDSNYLSAIVYILVSLLGGLFACVLGYKSSEGLLTWRKK</sequence>
<evidence type="ECO:0000313" key="14">
    <source>
        <dbReference type="Proteomes" id="UP001157039"/>
    </source>
</evidence>
<dbReference type="PANTHER" id="PTHR28259">
    <property type="entry name" value="FLUORIDE EXPORT PROTEIN 1-RELATED"/>
    <property type="match status" value="1"/>
</dbReference>
<evidence type="ECO:0000256" key="3">
    <source>
        <dbReference type="ARBA" id="ARBA00022692"/>
    </source>
</evidence>
<dbReference type="Proteomes" id="UP001157039">
    <property type="component" value="Unassembled WGS sequence"/>
</dbReference>